<evidence type="ECO:0000313" key="1">
    <source>
        <dbReference type="EMBL" id="CAB4797090.1"/>
    </source>
</evidence>
<dbReference type="EMBL" id="CAFAAI010000121">
    <property type="protein sequence ID" value="CAB4797090.1"/>
    <property type="molecule type" value="Genomic_DNA"/>
</dbReference>
<proteinExistence type="predicted"/>
<reference evidence="1" key="1">
    <citation type="submission" date="2020-05" db="EMBL/GenBank/DDBJ databases">
        <authorList>
            <person name="Chiriac C."/>
            <person name="Salcher M."/>
            <person name="Ghai R."/>
            <person name="Kavagutti S V."/>
        </authorList>
    </citation>
    <scope>NUCLEOTIDE SEQUENCE</scope>
</reference>
<gene>
    <name evidence="1" type="ORF">UFOPK2992_00801</name>
</gene>
<organism evidence="1">
    <name type="scientific">freshwater metagenome</name>
    <dbReference type="NCBI Taxonomy" id="449393"/>
    <lineage>
        <taxon>unclassified sequences</taxon>
        <taxon>metagenomes</taxon>
        <taxon>ecological metagenomes</taxon>
    </lineage>
</organism>
<name>A0A6J6XI84_9ZZZZ</name>
<sequence>MVERQVLALWHIGAHALEAGAQLGEIGDGGAGTGELVVIEGERAVVVKDRDERALEAALRNGFLCTNLAIDAEGIALFAGEAFDRGDEVG</sequence>
<accession>A0A6J6XI84</accession>
<protein>
    <submittedName>
        <fullName evidence="1">Unannotated protein</fullName>
    </submittedName>
</protein>
<dbReference type="AlphaFoldDB" id="A0A6J6XI84"/>